<proteinExistence type="predicted"/>
<sequence>MPSLTLPFQTRCIAPARGAQLEWTEQGVLLLLQQQLVGGRFALRSAARLRSCAFMSRELECAAMTGADALGCPALALLLSQAKREKNDPSCLETSPPATAMVTGDLYSKWSTLPPDLVRRIADSFLHTNDVDCYMDLRAVCPSWRAATDDPKDNASDRRFQLRRWVVLDEPFPGEGKPMLLLNADTGRFRHRKLPLPSDHYVVATTHGGYFVLADKSLPRAASVLNPLTGVVFVKTYGFDPDKFFSGYANDDRGFMVGMAEHMLLVFKPRTATSPCVSKFDMDTRGLWLMQSIGTFAIFVGHRRCLAVDTDKFPGVEANCVYYTEHLGTSAHICRCNNRRVERVSDAVDFVKLGEKFVLVADRPFTIIHLLSSYTVNVSDSQLALPQVS</sequence>
<evidence type="ECO:0000259" key="1">
    <source>
        <dbReference type="Pfam" id="PF03478"/>
    </source>
</evidence>
<dbReference type="PANTHER" id="PTHR33165">
    <property type="entry name" value="F-BOX DOMAIN CONTAINING PROTEIN-LIKE-RELATED"/>
    <property type="match status" value="1"/>
</dbReference>
<evidence type="ECO:0000313" key="2">
    <source>
        <dbReference type="EnsemblPlants" id="EMT23284"/>
    </source>
</evidence>
<dbReference type="ExpressionAtlas" id="M8BMZ2">
    <property type="expression patterns" value="baseline"/>
</dbReference>
<dbReference type="Pfam" id="PF03478">
    <property type="entry name" value="Beta-prop_KIB1-4"/>
    <property type="match status" value="1"/>
</dbReference>
<organism evidence="2">
    <name type="scientific">Aegilops tauschii</name>
    <name type="common">Tausch's goatgrass</name>
    <name type="synonym">Aegilops squarrosa</name>
    <dbReference type="NCBI Taxonomy" id="37682"/>
    <lineage>
        <taxon>Eukaryota</taxon>
        <taxon>Viridiplantae</taxon>
        <taxon>Streptophyta</taxon>
        <taxon>Embryophyta</taxon>
        <taxon>Tracheophyta</taxon>
        <taxon>Spermatophyta</taxon>
        <taxon>Magnoliopsida</taxon>
        <taxon>Liliopsida</taxon>
        <taxon>Poales</taxon>
        <taxon>Poaceae</taxon>
        <taxon>BOP clade</taxon>
        <taxon>Pooideae</taxon>
        <taxon>Triticodae</taxon>
        <taxon>Triticeae</taxon>
        <taxon>Triticinae</taxon>
        <taxon>Aegilops</taxon>
    </lineage>
</organism>
<reference evidence="2" key="1">
    <citation type="submission" date="2015-06" db="UniProtKB">
        <authorList>
            <consortium name="EnsemblPlants"/>
        </authorList>
    </citation>
    <scope>IDENTIFICATION</scope>
</reference>
<accession>M8BMZ2</accession>
<dbReference type="EnsemblPlants" id="EMT23284">
    <property type="protein sequence ID" value="EMT23284"/>
    <property type="gene ID" value="F775_16892"/>
</dbReference>
<dbReference type="PANTHER" id="PTHR33165:SF93">
    <property type="entry name" value="GENOME ASSEMBLY, CHROMOSOME: II"/>
    <property type="match status" value="1"/>
</dbReference>
<protein>
    <recommendedName>
        <fullName evidence="1">KIB1-4 beta-propeller domain-containing protein</fullName>
    </recommendedName>
</protein>
<dbReference type="InterPro" id="IPR005174">
    <property type="entry name" value="KIB1-4_b-propeller"/>
</dbReference>
<name>M8BMZ2_AEGTA</name>
<feature type="domain" description="KIB1-4 beta-propeller" evidence="1">
    <location>
        <begin position="250"/>
        <end position="329"/>
    </location>
</feature>
<dbReference type="AlphaFoldDB" id="M8BMZ2"/>